<dbReference type="AlphaFoldDB" id="A0A3E2VZX5"/>
<evidence type="ECO:0000313" key="3">
    <source>
        <dbReference type="Proteomes" id="UP000260025"/>
    </source>
</evidence>
<gene>
    <name evidence="2" type="ORF">DXA38_06845</name>
</gene>
<accession>A0A3E2VZX5</accession>
<dbReference type="InterPro" id="IPR050312">
    <property type="entry name" value="IolE/XylAMocC-like"/>
</dbReference>
<comment type="caution">
    <text evidence="2">The sequence shown here is derived from an EMBL/GenBank/DDBJ whole genome shotgun (WGS) entry which is preliminary data.</text>
</comment>
<dbReference type="OrthoDB" id="3185623at2"/>
<dbReference type="SUPFAM" id="SSF51658">
    <property type="entry name" value="Xylose isomerase-like"/>
    <property type="match status" value="1"/>
</dbReference>
<reference evidence="2 3" key="1">
    <citation type="submission" date="2018-08" db="EMBL/GenBank/DDBJ databases">
        <title>A genome reference for cultivated species of the human gut microbiota.</title>
        <authorList>
            <person name="Zou Y."/>
            <person name="Xue W."/>
            <person name="Luo G."/>
        </authorList>
    </citation>
    <scope>NUCLEOTIDE SEQUENCE [LARGE SCALE GENOMIC DNA]</scope>
    <source>
        <strain evidence="2 3">OF01-2LB</strain>
    </source>
</reference>
<dbReference type="InterPro" id="IPR013022">
    <property type="entry name" value="Xyl_isomerase-like_TIM-brl"/>
</dbReference>
<dbReference type="Pfam" id="PF01261">
    <property type="entry name" value="AP_endonuc_2"/>
    <property type="match status" value="1"/>
</dbReference>
<proteinExistence type="predicted"/>
<dbReference type="GO" id="GO:0034015">
    <property type="term" value="F:L-ribulose-5-phosphate 3-epimerase activity"/>
    <property type="evidence" value="ECO:0007669"/>
    <property type="project" value="UniProtKB-EC"/>
</dbReference>
<dbReference type="PANTHER" id="PTHR12110">
    <property type="entry name" value="HYDROXYPYRUVATE ISOMERASE"/>
    <property type="match status" value="1"/>
</dbReference>
<dbReference type="PANTHER" id="PTHR12110:SF41">
    <property type="entry name" value="INOSOSE DEHYDRATASE"/>
    <property type="match status" value="1"/>
</dbReference>
<name>A0A3E2VZX5_CLOIN</name>
<dbReference type="InterPro" id="IPR036237">
    <property type="entry name" value="Xyl_isomerase-like_sf"/>
</dbReference>
<sequence length="297" mass="34450">MERMHIMVNNFLSIGLYEKAFPSSLDLKEKLRITKKLGFDYLEMSIDESDEKISRLHMDDAEKTALINCMRDEGLPIGSICLSALRRYALGCENDNLRNKGIKIACLAIDLAANLGIRMIQLPGYDVYYDSRNANSARHFYMSLHKLTDHAANRGVLLGFETMENDFMDSIEKAMKIIHTIHSPFLHLYPDAGNLSNAMRLYDKDIREDLEKGDGHLIALHLKDTKCGVYRNLNYGEGDCDFDCVLLKCFQLHIRRFVCELWYQGEQDWMRVLQRNRDVMFTSIKRNWQLYERGSAL</sequence>
<dbReference type="EMBL" id="QVEV01000007">
    <property type="protein sequence ID" value="RGC16749.1"/>
    <property type="molecule type" value="Genomic_DNA"/>
</dbReference>
<dbReference type="Proteomes" id="UP000260025">
    <property type="component" value="Unassembled WGS sequence"/>
</dbReference>
<feature type="domain" description="Xylose isomerase-like TIM barrel" evidence="1">
    <location>
        <begin position="32"/>
        <end position="263"/>
    </location>
</feature>
<dbReference type="EC" id="5.1.3.22" evidence="2"/>
<protein>
    <submittedName>
        <fullName evidence="2">L-ribulose-5-phosphate 3-epimerase</fullName>
        <ecNumber evidence="2">5.1.3.22</ecNumber>
    </submittedName>
</protein>
<organism evidence="2 3">
    <name type="scientific">Clostridium innocuum</name>
    <dbReference type="NCBI Taxonomy" id="1522"/>
    <lineage>
        <taxon>Bacteria</taxon>
        <taxon>Bacillati</taxon>
        <taxon>Bacillota</taxon>
        <taxon>Clostridia</taxon>
        <taxon>Eubacteriales</taxon>
        <taxon>Clostridiaceae</taxon>
        <taxon>Clostridium</taxon>
    </lineage>
</organism>
<evidence type="ECO:0000259" key="1">
    <source>
        <dbReference type="Pfam" id="PF01261"/>
    </source>
</evidence>
<evidence type="ECO:0000313" key="2">
    <source>
        <dbReference type="EMBL" id="RGC16749.1"/>
    </source>
</evidence>
<dbReference type="NCBIfam" id="NF009689">
    <property type="entry name" value="PRK13210.1"/>
    <property type="match status" value="1"/>
</dbReference>
<dbReference type="Gene3D" id="3.20.20.150">
    <property type="entry name" value="Divalent-metal-dependent TIM barrel enzymes"/>
    <property type="match status" value="1"/>
</dbReference>
<keyword evidence="2" id="KW-0413">Isomerase</keyword>